<dbReference type="SMART" id="SM00388">
    <property type="entry name" value="HisKA"/>
    <property type="match status" value="1"/>
</dbReference>
<dbReference type="InterPro" id="IPR005467">
    <property type="entry name" value="His_kinase_dom"/>
</dbReference>
<evidence type="ECO:0000313" key="5">
    <source>
        <dbReference type="EMBL" id="OCC14640.1"/>
    </source>
</evidence>
<dbReference type="SUPFAM" id="SSF47384">
    <property type="entry name" value="Homodimeric domain of signal transducing histidine kinase"/>
    <property type="match status" value="1"/>
</dbReference>
<dbReference type="SUPFAM" id="SSF55874">
    <property type="entry name" value="ATPase domain of HSP90 chaperone/DNA topoisomerase II/histidine kinase"/>
    <property type="match status" value="1"/>
</dbReference>
<dbReference type="GO" id="GO:0000155">
    <property type="term" value="F:phosphorelay sensor kinase activity"/>
    <property type="evidence" value="ECO:0007669"/>
    <property type="project" value="InterPro"/>
</dbReference>
<evidence type="ECO:0000313" key="6">
    <source>
        <dbReference type="Proteomes" id="UP000093080"/>
    </source>
</evidence>
<dbReference type="CDD" id="cd00130">
    <property type="entry name" value="PAS"/>
    <property type="match status" value="1"/>
</dbReference>
<name>A0A1B9F3Y9_9BACT</name>
<dbReference type="InterPro" id="IPR003661">
    <property type="entry name" value="HisK_dim/P_dom"/>
</dbReference>
<keyword evidence="6" id="KW-1185">Reference proteome</keyword>
<protein>
    <recommendedName>
        <fullName evidence="2">histidine kinase</fullName>
        <ecNumber evidence="2">2.7.13.3</ecNumber>
    </recommendedName>
</protein>
<dbReference type="InterPro" id="IPR004358">
    <property type="entry name" value="Sig_transdc_His_kin-like_C"/>
</dbReference>
<sequence length="357" mass="39982">MIESKDFLSDDIFESWKRINQPGVIHDGDRVILANEDFLNLFGYSRPDDVVGRSMGDFISPWPSGSVRLGRREYLGRRSDGTRMELEVICLPVAACEGILYQTLIKDLSSEKNWEIKLIESERLTAMGKIAGEIAHEINNPLGGILLYANLLKEDIKDGSSARENLDKIIRLATRCRIIVKALLNFGRSSSKAYSPVDLNEVIREMYSMIEDHRMFREINVVFNLSNELPHFMGDKGQIEQIVLNLLINAAEAIEGPGTILVSTEYKEGPFSLGDRRSFIRFTVEDTGHGIPEDLKNKIFEPFFTTKQRGKGTGLGLSITRGIVQRHGGKISCESQEGRGTKFTIEIPVNLSKTGSV</sequence>
<dbReference type="PANTHER" id="PTHR43065:SF42">
    <property type="entry name" value="TWO-COMPONENT SENSOR PPRA"/>
    <property type="match status" value="1"/>
</dbReference>
<keyword evidence="5" id="KW-0418">Kinase</keyword>
<comment type="catalytic activity">
    <reaction evidence="1">
        <text>ATP + protein L-histidine = ADP + protein N-phospho-L-histidine.</text>
        <dbReference type="EC" id="2.7.13.3"/>
    </reaction>
</comment>
<dbReference type="Gene3D" id="3.30.565.10">
    <property type="entry name" value="Histidine kinase-like ATPase, C-terminal domain"/>
    <property type="match status" value="1"/>
</dbReference>
<dbReference type="STRING" id="1156395.DBT_1955"/>
<dbReference type="InterPro" id="IPR036890">
    <property type="entry name" value="HATPase_C_sf"/>
</dbReference>
<dbReference type="PROSITE" id="PS50109">
    <property type="entry name" value="HIS_KIN"/>
    <property type="match status" value="1"/>
</dbReference>
<evidence type="ECO:0000256" key="3">
    <source>
        <dbReference type="ARBA" id="ARBA00022553"/>
    </source>
</evidence>
<evidence type="ECO:0000256" key="1">
    <source>
        <dbReference type="ARBA" id="ARBA00000085"/>
    </source>
</evidence>
<dbReference type="EMBL" id="MAGO01000010">
    <property type="protein sequence ID" value="OCC14640.1"/>
    <property type="molecule type" value="Genomic_DNA"/>
</dbReference>
<dbReference type="Gene3D" id="1.10.287.130">
    <property type="match status" value="1"/>
</dbReference>
<dbReference type="RefSeq" id="WP_067619587.1">
    <property type="nucleotide sequence ID" value="NZ_MAGO01000010.1"/>
</dbReference>
<dbReference type="Pfam" id="PF13426">
    <property type="entry name" value="PAS_9"/>
    <property type="match status" value="1"/>
</dbReference>
<dbReference type="Proteomes" id="UP000093080">
    <property type="component" value="Unassembled WGS sequence"/>
</dbReference>
<keyword evidence="3" id="KW-0597">Phosphoprotein</keyword>
<keyword evidence="5" id="KW-0808">Transferase</keyword>
<dbReference type="EC" id="2.7.13.3" evidence="2"/>
<accession>A0A1B9F3Y9</accession>
<dbReference type="Gene3D" id="3.30.450.20">
    <property type="entry name" value="PAS domain"/>
    <property type="match status" value="1"/>
</dbReference>
<evidence type="ECO:0000256" key="2">
    <source>
        <dbReference type="ARBA" id="ARBA00012438"/>
    </source>
</evidence>
<dbReference type="OrthoDB" id="9805967at2"/>
<dbReference type="Pfam" id="PF00512">
    <property type="entry name" value="HisKA"/>
    <property type="match status" value="1"/>
</dbReference>
<evidence type="ECO:0000259" key="4">
    <source>
        <dbReference type="PROSITE" id="PS50109"/>
    </source>
</evidence>
<dbReference type="CDD" id="cd00082">
    <property type="entry name" value="HisKA"/>
    <property type="match status" value="1"/>
</dbReference>
<gene>
    <name evidence="5" type="ORF">DBT_1955</name>
</gene>
<dbReference type="InterPro" id="IPR035965">
    <property type="entry name" value="PAS-like_dom_sf"/>
</dbReference>
<proteinExistence type="predicted"/>
<dbReference type="InterPro" id="IPR036097">
    <property type="entry name" value="HisK_dim/P_sf"/>
</dbReference>
<organism evidence="5 6">
    <name type="scientific">Dissulfuribacter thermophilus</name>
    <dbReference type="NCBI Taxonomy" id="1156395"/>
    <lineage>
        <taxon>Bacteria</taxon>
        <taxon>Pseudomonadati</taxon>
        <taxon>Thermodesulfobacteriota</taxon>
        <taxon>Dissulfuribacteria</taxon>
        <taxon>Dissulfuribacterales</taxon>
        <taxon>Dissulfuribacteraceae</taxon>
        <taxon>Dissulfuribacter</taxon>
    </lineage>
</organism>
<dbReference type="SUPFAM" id="SSF55785">
    <property type="entry name" value="PYP-like sensor domain (PAS domain)"/>
    <property type="match status" value="1"/>
</dbReference>
<dbReference type="InterPro" id="IPR000014">
    <property type="entry name" value="PAS"/>
</dbReference>
<dbReference type="PRINTS" id="PR00344">
    <property type="entry name" value="BCTRLSENSOR"/>
</dbReference>
<feature type="domain" description="Histidine kinase" evidence="4">
    <location>
        <begin position="133"/>
        <end position="351"/>
    </location>
</feature>
<comment type="caution">
    <text evidence="5">The sequence shown here is derived from an EMBL/GenBank/DDBJ whole genome shotgun (WGS) entry which is preliminary data.</text>
</comment>
<dbReference type="InterPro" id="IPR003594">
    <property type="entry name" value="HATPase_dom"/>
</dbReference>
<dbReference type="SMART" id="SM00387">
    <property type="entry name" value="HATPase_c"/>
    <property type="match status" value="1"/>
</dbReference>
<dbReference type="PANTHER" id="PTHR43065">
    <property type="entry name" value="SENSOR HISTIDINE KINASE"/>
    <property type="match status" value="1"/>
</dbReference>
<dbReference type="AlphaFoldDB" id="A0A1B9F3Y9"/>
<dbReference type="Pfam" id="PF02518">
    <property type="entry name" value="HATPase_c"/>
    <property type="match status" value="1"/>
</dbReference>
<reference evidence="5 6" key="1">
    <citation type="submission" date="2016-06" db="EMBL/GenBank/DDBJ databases">
        <title>Respiratory ammonification of nitrate coupled to the oxidation of elemental sulfur in deep-sea autotrophic thermophilic bacteria.</title>
        <authorList>
            <person name="Slobodkina G.B."/>
            <person name="Mardanov A.V."/>
            <person name="Ravin N.V."/>
            <person name="Frolova A.A."/>
            <person name="Viryasiv M.B."/>
            <person name="Chernyh N.A."/>
            <person name="Bonch-Osmolovskaya E.A."/>
            <person name="Slobodkin A.I."/>
        </authorList>
    </citation>
    <scope>NUCLEOTIDE SEQUENCE [LARGE SCALE GENOMIC DNA]</scope>
    <source>
        <strain evidence="5 6">S69</strain>
    </source>
</reference>